<dbReference type="AlphaFoldDB" id="A0ABD3JJQ7"/>
<evidence type="ECO:0000313" key="2">
    <source>
        <dbReference type="Proteomes" id="UP001634007"/>
    </source>
</evidence>
<reference evidence="1 2" key="1">
    <citation type="submission" date="2024-11" db="EMBL/GenBank/DDBJ databases">
        <title>Chromosome-level genome assembly of Eucalyptus globulus Labill. provides insights into its genome evolution.</title>
        <authorList>
            <person name="Li X."/>
        </authorList>
    </citation>
    <scope>NUCLEOTIDE SEQUENCE [LARGE SCALE GENOMIC DNA]</scope>
    <source>
        <strain evidence="1">CL2024</strain>
        <tissue evidence="1">Fresh tender leaves</tissue>
    </source>
</reference>
<keyword evidence="2" id="KW-1185">Reference proteome</keyword>
<proteinExistence type="predicted"/>
<protein>
    <submittedName>
        <fullName evidence="1">Uncharacterized protein</fullName>
    </submittedName>
</protein>
<comment type="caution">
    <text evidence="1">The sequence shown here is derived from an EMBL/GenBank/DDBJ whole genome shotgun (WGS) entry which is preliminary data.</text>
</comment>
<sequence length="84" mass="9365">MAPHADRLVNVGRDGFAIIDRIYSPRPMAQGARNRYIPQQSHEAVQDTAAPYHGNVIDSMMAARKYKGVLVMEIYKSKVPGCSF</sequence>
<organism evidence="1 2">
    <name type="scientific">Eucalyptus globulus</name>
    <name type="common">Tasmanian blue gum</name>
    <dbReference type="NCBI Taxonomy" id="34317"/>
    <lineage>
        <taxon>Eukaryota</taxon>
        <taxon>Viridiplantae</taxon>
        <taxon>Streptophyta</taxon>
        <taxon>Embryophyta</taxon>
        <taxon>Tracheophyta</taxon>
        <taxon>Spermatophyta</taxon>
        <taxon>Magnoliopsida</taxon>
        <taxon>eudicotyledons</taxon>
        <taxon>Gunneridae</taxon>
        <taxon>Pentapetalae</taxon>
        <taxon>rosids</taxon>
        <taxon>malvids</taxon>
        <taxon>Myrtales</taxon>
        <taxon>Myrtaceae</taxon>
        <taxon>Myrtoideae</taxon>
        <taxon>Eucalypteae</taxon>
        <taxon>Eucalyptus</taxon>
    </lineage>
</organism>
<dbReference type="EMBL" id="JBJKBG010000008">
    <property type="protein sequence ID" value="KAL3727720.1"/>
    <property type="molecule type" value="Genomic_DNA"/>
</dbReference>
<dbReference type="Proteomes" id="UP001634007">
    <property type="component" value="Unassembled WGS sequence"/>
</dbReference>
<evidence type="ECO:0000313" key="1">
    <source>
        <dbReference type="EMBL" id="KAL3727720.1"/>
    </source>
</evidence>
<name>A0ABD3JJQ7_EUCGL</name>
<gene>
    <name evidence="1" type="ORF">ACJRO7_032460</name>
</gene>
<accession>A0ABD3JJQ7</accession>